<evidence type="ECO:0000313" key="3">
    <source>
        <dbReference type="Proteomes" id="UP001185092"/>
    </source>
</evidence>
<dbReference type="Pfam" id="PF12146">
    <property type="entry name" value="Hydrolase_4"/>
    <property type="match status" value="1"/>
</dbReference>
<dbReference type="SUPFAM" id="SSF53474">
    <property type="entry name" value="alpha/beta-Hydrolases"/>
    <property type="match status" value="1"/>
</dbReference>
<accession>A0AAE3XMU3</accession>
<name>A0AAE3XMU3_9BACT</name>
<protein>
    <submittedName>
        <fullName evidence="2">Pimeloyl-ACP methyl ester carboxylesterase</fullName>
    </submittedName>
</protein>
<dbReference type="InterPro" id="IPR052920">
    <property type="entry name" value="DNA-binding_regulatory"/>
</dbReference>
<dbReference type="PANTHER" id="PTHR43358">
    <property type="entry name" value="ALPHA/BETA-HYDROLASE"/>
    <property type="match status" value="1"/>
</dbReference>
<dbReference type="InterPro" id="IPR022742">
    <property type="entry name" value="Hydrolase_4"/>
</dbReference>
<evidence type="ECO:0000313" key="2">
    <source>
        <dbReference type="EMBL" id="MDR6240816.1"/>
    </source>
</evidence>
<dbReference type="RefSeq" id="WP_309941092.1">
    <property type="nucleotide sequence ID" value="NZ_AP025306.1"/>
</dbReference>
<dbReference type="InterPro" id="IPR029058">
    <property type="entry name" value="AB_hydrolase_fold"/>
</dbReference>
<evidence type="ECO:0000259" key="1">
    <source>
        <dbReference type="Pfam" id="PF12146"/>
    </source>
</evidence>
<proteinExistence type="predicted"/>
<reference evidence="2" key="1">
    <citation type="submission" date="2023-07" db="EMBL/GenBank/DDBJ databases">
        <title>Genomic Encyclopedia of Type Strains, Phase IV (KMG-IV): sequencing the most valuable type-strain genomes for metagenomic binning, comparative biology and taxonomic classification.</title>
        <authorList>
            <person name="Goeker M."/>
        </authorList>
    </citation>
    <scope>NUCLEOTIDE SEQUENCE</scope>
    <source>
        <strain evidence="2">DSM 26174</strain>
    </source>
</reference>
<dbReference type="EMBL" id="JAVDQD010000005">
    <property type="protein sequence ID" value="MDR6240816.1"/>
    <property type="molecule type" value="Genomic_DNA"/>
</dbReference>
<dbReference type="Proteomes" id="UP001185092">
    <property type="component" value="Unassembled WGS sequence"/>
</dbReference>
<sequence length="321" mass="36605">MKIKSLIILSLIITAATSFTYFIAPRIITEIRNPIFELAKSKKFSPKIDDLNLERDNVEILQFKTHDEIKLSAFISYTDKEEIKGTIILLHGIRSSKKHFKDLWSRLADLGYNSIALDLRAHGDSEGQHCTFGAKEKKDISSLIDNLLMNPRIDKNIGIWGQSLGGAIALQVLAYDKRIKFGIVESTFSDLKSIIHDYFEYHAGFNIKYLTNFLIQRSGEIAGFDPDAVIPLEDCKNIEQPILLVHGNKDQRISIKYAQMNFTNIISNLKEFLEIKNANHLNVWRIGGKDYFYKVIGFIKKQTLVNLDQLNSAEVLEITPK</sequence>
<gene>
    <name evidence="2" type="ORF">HNQ88_003892</name>
</gene>
<dbReference type="PANTHER" id="PTHR43358:SF4">
    <property type="entry name" value="ALPHA_BETA HYDROLASE FOLD-1 DOMAIN-CONTAINING PROTEIN"/>
    <property type="match status" value="1"/>
</dbReference>
<dbReference type="AlphaFoldDB" id="A0AAE3XMU3"/>
<comment type="caution">
    <text evidence="2">The sequence shown here is derived from an EMBL/GenBank/DDBJ whole genome shotgun (WGS) entry which is preliminary data.</text>
</comment>
<keyword evidence="3" id="KW-1185">Reference proteome</keyword>
<organism evidence="2 3">
    <name type="scientific">Aureibacter tunicatorum</name>
    <dbReference type="NCBI Taxonomy" id="866807"/>
    <lineage>
        <taxon>Bacteria</taxon>
        <taxon>Pseudomonadati</taxon>
        <taxon>Bacteroidota</taxon>
        <taxon>Cytophagia</taxon>
        <taxon>Cytophagales</taxon>
        <taxon>Persicobacteraceae</taxon>
        <taxon>Aureibacter</taxon>
    </lineage>
</organism>
<dbReference type="Gene3D" id="3.40.50.1820">
    <property type="entry name" value="alpha/beta hydrolase"/>
    <property type="match status" value="1"/>
</dbReference>
<feature type="domain" description="Serine aminopeptidase S33" evidence="1">
    <location>
        <begin position="82"/>
        <end position="184"/>
    </location>
</feature>